<dbReference type="EMBL" id="PVWO01000149">
    <property type="protein sequence ID" value="PSB56030.1"/>
    <property type="molecule type" value="Genomic_DNA"/>
</dbReference>
<dbReference type="CDD" id="cd00130">
    <property type="entry name" value="PAS"/>
    <property type="match status" value="1"/>
</dbReference>
<dbReference type="InterPro" id="IPR035965">
    <property type="entry name" value="PAS-like_dom_sf"/>
</dbReference>
<keyword evidence="4" id="KW-0808">Transferase</keyword>
<evidence type="ECO:0000313" key="9">
    <source>
        <dbReference type="Proteomes" id="UP000238937"/>
    </source>
</evidence>
<dbReference type="Gene3D" id="1.10.287.130">
    <property type="match status" value="1"/>
</dbReference>
<evidence type="ECO:0000256" key="6">
    <source>
        <dbReference type="ARBA" id="ARBA00023012"/>
    </source>
</evidence>
<proteinExistence type="predicted"/>
<dbReference type="InterPro" id="IPR003661">
    <property type="entry name" value="HisK_dim/P_dom"/>
</dbReference>
<evidence type="ECO:0000256" key="1">
    <source>
        <dbReference type="ARBA" id="ARBA00000085"/>
    </source>
</evidence>
<dbReference type="OrthoDB" id="9778628at2"/>
<keyword evidence="9" id="KW-1185">Reference proteome</keyword>
<dbReference type="PROSITE" id="PS50109">
    <property type="entry name" value="HIS_KIN"/>
    <property type="match status" value="1"/>
</dbReference>
<dbReference type="InterPro" id="IPR036097">
    <property type="entry name" value="HisK_dim/P_sf"/>
</dbReference>
<organism evidence="8 9">
    <name type="scientific">Chamaesiphon polymorphus CCALA 037</name>
    <dbReference type="NCBI Taxonomy" id="2107692"/>
    <lineage>
        <taxon>Bacteria</taxon>
        <taxon>Bacillati</taxon>
        <taxon>Cyanobacteriota</taxon>
        <taxon>Cyanophyceae</taxon>
        <taxon>Gomontiellales</taxon>
        <taxon>Chamaesiphonaceae</taxon>
        <taxon>Chamaesiphon</taxon>
    </lineage>
</organism>
<reference evidence="8 9" key="1">
    <citation type="submission" date="2018-03" db="EMBL/GenBank/DDBJ databases">
        <title>The ancient ancestry and fast evolution of plastids.</title>
        <authorList>
            <person name="Moore K.R."/>
            <person name="Magnabosco C."/>
            <person name="Momper L."/>
            <person name="Gold D.A."/>
            <person name="Bosak T."/>
            <person name="Fournier G.P."/>
        </authorList>
    </citation>
    <scope>NUCLEOTIDE SEQUENCE [LARGE SCALE GENOMIC DNA]</scope>
    <source>
        <strain evidence="8 9">CCALA 037</strain>
    </source>
</reference>
<keyword evidence="6" id="KW-0902">Two-component regulatory system</keyword>
<evidence type="ECO:0000313" key="8">
    <source>
        <dbReference type="EMBL" id="PSB56030.1"/>
    </source>
</evidence>
<dbReference type="PRINTS" id="PR00344">
    <property type="entry name" value="BCTRLSENSOR"/>
</dbReference>
<name>A0A2T1GEY5_9CYAN</name>
<comment type="caution">
    <text evidence="8">The sequence shown here is derived from an EMBL/GenBank/DDBJ whole genome shotgun (WGS) entry which is preliminary data.</text>
</comment>
<evidence type="ECO:0000256" key="4">
    <source>
        <dbReference type="ARBA" id="ARBA00022679"/>
    </source>
</evidence>
<dbReference type="InterPro" id="IPR052162">
    <property type="entry name" value="Sensor_kinase/Photoreceptor"/>
</dbReference>
<comment type="catalytic activity">
    <reaction evidence="1">
        <text>ATP + protein L-histidine = ADP + protein N-phospho-L-histidine.</text>
        <dbReference type="EC" id="2.7.13.3"/>
    </reaction>
</comment>
<dbReference type="SUPFAM" id="SSF55785">
    <property type="entry name" value="PYP-like sensor domain (PAS domain)"/>
    <property type="match status" value="1"/>
</dbReference>
<dbReference type="InterPro" id="IPR000014">
    <property type="entry name" value="PAS"/>
</dbReference>
<evidence type="ECO:0000256" key="3">
    <source>
        <dbReference type="ARBA" id="ARBA00022553"/>
    </source>
</evidence>
<dbReference type="Proteomes" id="UP000238937">
    <property type="component" value="Unassembled WGS sequence"/>
</dbReference>
<dbReference type="GO" id="GO:0000155">
    <property type="term" value="F:phosphorelay sensor kinase activity"/>
    <property type="evidence" value="ECO:0007669"/>
    <property type="project" value="InterPro"/>
</dbReference>
<sequence>MSDILEFAPCGYIRFSETGIIERINSTLANWIGAPKHAIEGQSIQSLLPKAGQIFLQSYIFPQLKFSADVEECHFKLLTRSGERIPVLGNFYWSEREACASSNDDRTNQPQLDGSTTLYDVIIIRAHKRHQLENALVLAQQKADATVRELKKSNDSLGRFANMVAHDLKSPLRNINRLAEYLSDDYEDLLDDDGKDLLKKLDSTSQQAIYFVDKLLEYGSLGAKGTLEEVDLNRVVTIASETFSESMATTGATLQIGRLPTVMGIEIQLVQLFQNLIGNAIKYRSPDRSLIIDIQATQIDEKECKIWVKDNGVGIPAQYQQDVFDILFRLHGKDLEGAGIGLATCKWIVQNHLGTIGVESNIDEGSSFYFTLRSIDR</sequence>
<keyword evidence="3" id="KW-0597">Phosphoprotein</keyword>
<evidence type="ECO:0000256" key="2">
    <source>
        <dbReference type="ARBA" id="ARBA00012438"/>
    </source>
</evidence>
<dbReference type="InterPro" id="IPR004358">
    <property type="entry name" value="Sig_transdc_His_kin-like_C"/>
</dbReference>
<evidence type="ECO:0000259" key="7">
    <source>
        <dbReference type="PROSITE" id="PS50109"/>
    </source>
</evidence>
<gene>
    <name evidence="8" type="ORF">C7B77_13155</name>
</gene>
<dbReference type="InterPro" id="IPR003594">
    <property type="entry name" value="HATPase_dom"/>
</dbReference>
<dbReference type="Pfam" id="PF02518">
    <property type="entry name" value="HATPase_c"/>
    <property type="match status" value="1"/>
</dbReference>
<dbReference type="SUPFAM" id="SSF55874">
    <property type="entry name" value="ATPase domain of HSP90 chaperone/DNA topoisomerase II/histidine kinase"/>
    <property type="match status" value="1"/>
</dbReference>
<evidence type="ECO:0000256" key="5">
    <source>
        <dbReference type="ARBA" id="ARBA00022777"/>
    </source>
</evidence>
<dbReference type="Gene3D" id="3.30.450.20">
    <property type="entry name" value="PAS domain"/>
    <property type="match status" value="1"/>
</dbReference>
<feature type="domain" description="Histidine kinase" evidence="7">
    <location>
        <begin position="163"/>
        <end position="376"/>
    </location>
</feature>
<accession>A0A2T1GEY5</accession>
<dbReference type="SMART" id="SM00387">
    <property type="entry name" value="HATPase_c"/>
    <property type="match status" value="1"/>
</dbReference>
<dbReference type="Gene3D" id="3.30.565.10">
    <property type="entry name" value="Histidine kinase-like ATPase, C-terminal domain"/>
    <property type="match status" value="1"/>
</dbReference>
<dbReference type="InterPro" id="IPR036890">
    <property type="entry name" value="HATPase_C_sf"/>
</dbReference>
<dbReference type="PANTHER" id="PTHR43304:SF1">
    <property type="entry name" value="PAC DOMAIN-CONTAINING PROTEIN"/>
    <property type="match status" value="1"/>
</dbReference>
<dbReference type="AlphaFoldDB" id="A0A2T1GEY5"/>
<keyword evidence="5" id="KW-0418">Kinase</keyword>
<protein>
    <recommendedName>
        <fullName evidence="2">histidine kinase</fullName>
        <ecNumber evidence="2">2.7.13.3</ecNumber>
    </recommendedName>
</protein>
<dbReference type="PANTHER" id="PTHR43304">
    <property type="entry name" value="PHYTOCHROME-LIKE PROTEIN CPH1"/>
    <property type="match status" value="1"/>
</dbReference>
<dbReference type="EC" id="2.7.13.3" evidence="2"/>
<dbReference type="InterPro" id="IPR005467">
    <property type="entry name" value="His_kinase_dom"/>
</dbReference>
<dbReference type="SMART" id="SM00388">
    <property type="entry name" value="HisKA"/>
    <property type="match status" value="1"/>
</dbReference>
<dbReference type="Pfam" id="PF00512">
    <property type="entry name" value="HisKA"/>
    <property type="match status" value="1"/>
</dbReference>
<dbReference type="RefSeq" id="WP_106305279.1">
    <property type="nucleotide sequence ID" value="NZ_PVWO01000149.1"/>
</dbReference>
<dbReference type="SUPFAM" id="SSF47384">
    <property type="entry name" value="Homodimeric domain of signal transducing histidine kinase"/>
    <property type="match status" value="1"/>
</dbReference>